<dbReference type="EMBL" id="CAEZZL010000002">
    <property type="protein sequence ID" value="CAB4752042.1"/>
    <property type="molecule type" value="Genomic_DNA"/>
</dbReference>
<evidence type="ECO:0000256" key="1">
    <source>
        <dbReference type="SAM" id="Phobius"/>
    </source>
</evidence>
<keyword evidence="1" id="KW-0812">Transmembrane</keyword>
<keyword evidence="1" id="KW-0472">Membrane</keyword>
<dbReference type="EMBL" id="CAETWZ010000007">
    <property type="protein sequence ID" value="CAB4367358.1"/>
    <property type="molecule type" value="Genomic_DNA"/>
</dbReference>
<gene>
    <name evidence="4" type="ORF">UFOPK2334_00131</name>
    <name evidence="5" type="ORF">UFOPK2870_00102</name>
    <name evidence="3" type="ORF">UFOPK4179_00139</name>
    <name evidence="6" type="ORF">UFOPK4293_00204</name>
</gene>
<evidence type="ECO:0000313" key="5">
    <source>
        <dbReference type="EMBL" id="CAB4752042.1"/>
    </source>
</evidence>
<evidence type="ECO:0000313" key="4">
    <source>
        <dbReference type="EMBL" id="CAB4663977.1"/>
    </source>
</evidence>
<dbReference type="InterPro" id="IPR028098">
    <property type="entry name" value="Glyco_trans_4-like_N"/>
</dbReference>
<dbReference type="Pfam" id="PF13692">
    <property type="entry name" value="Glyco_trans_1_4"/>
    <property type="match status" value="1"/>
</dbReference>
<dbReference type="CDD" id="cd03794">
    <property type="entry name" value="GT4_WbuB-like"/>
    <property type="match status" value="1"/>
</dbReference>
<sequence length="420" mass="45390">MSRPIVVLCPHFAPDTAPTGDVITRIVQEFVAAGQRVHVVTSLPWYKSHAIDAGWTGRLARREKTAWGSITRVHPFPGKSKSNLLRRAIGFGAFSLIAGIFTLFAGGIHRRPSAIISMSPPLTLGLTGWLASRIRRCPSVFNIQDVFPDAAIETGAITNTRIIAMSRWLERVSYHRSDAVVVLSEDLRTNVCAKMLPRYQHKVHVITNFVDSDRITPQDRMTAYRQELGIGAEPVVMYAGNVGYSQSLTMMLFAAQKMPDVVFVINGDGSARTELEHDAAGLPNMRFSGYQPAERVPEVLATGDVHVVPLRAGLGAVSVPSKTYSILAAARPVVAAIDPGTEVTRILSDSGAGVCVNPDDPEAFADALRAMVNSPNMGKDAGLKGRQWVESHVSPARVAHAYLDVIASLGVQQVASILRG</sequence>
<dbReference type="GO" id="GO:0016758">
    <property type="term" value="F:hexosyltransferase activity"/>
    <property type="evidence" value="ECO:0007669"/>
    <property type="project" value="TreeGrafter"/>
</dbReference>
<dbReference type="EMBL" id="CAEZXA010000005">
    <property type="protein sequence ID" value="CAB4663977.1"/>
    <property type="molecule type" value="Genomic_DNA"/>
</dbReference>
<dbReference type="EMBL" id="CAFBQH010000007">
    <property type="protein sequence ID" value="CAB5045010.1"/>
    <property type="molecule type" value="Genomic_DNA"/>
</dbReference>
<organism evidence="4">
    <name type="scientific">freshwater metagenome</name>
    <dbReference type="NCBI Taxonomy" id="449393"/>
    <lineage>
        <taxon>unclassified sequences</taxon>
        <taxon>metagenomes</taxon>
        <taxon>ecological metagenomes</taxon>
    </lineage>
</organism>
<name>A0A6J6LQ25_9ZZZZ</name>
<dbReference type="Gene3D" id="3.40.50.2000">
    <property type="entry name" value="Glycogen Phosphorylase B"/>
    <property type="match status" value="2"/>
</dbReference>
<dbReference type="InterPro" id="IPR050194">
    <property type="entry name" value="Glycosyltransferase_grp1"/>
</dbReference>
<dbReference type="AlphaFoldDB" id="A0A6J6LQ25"/>
<evidence type="ECO:0000313" key="6">
    <source>
        <dbReference type="EMBL" id="CAB5045010.1"/>
    </source>
</evidence>
<dbReference type="PANTHER" id="PTHR45947">
    <property type="entry name" value="SULFOQUINOVOSYL TRANSFERASE SQD2"/>
    <property type="match status" value="1"/>
</dbReference>
<reference evidence="4" key="1">
    <citation type="submission" date="2020-05" db="EMBL/GenBank/DDBJ databases">
        <authorList>
            <person name="Chiriac C."/>
            <person name="Salcher M."/>
            <person name="Ghai R."/>
            <person name="Kavagutti S V."/>
        </authorList>
    </citation>
    <scope>NUCLEOTIDE SEQUENCE</scope>
</reference>
<keyword evidence="1" id="KW-1133">Transmembrane helix</keyword>
<feature type="transmembrane region" description="Helical" evidence="1">
    <location>
        <begin position="88"/>
        <end position="108"/>
    </location>
</feature>
<feature type="domain" description="Glycosyltransferase subfamily 4-like N-terminal" evidence="2">
    <location>
        <begin position="22"/>
        <end position="208"/>
    </location>
</feature>
<evidence type="ECO:0000313" key="3">
    <source>
        <dbReference type="EMBL" id="CAB4367358.1"/>
    </source>
</evidence>
<protein>
    <submittedName>
        <fullName evidence="4">Unannotated protein</fullName>
    </submittedName>
</protein>
<accession>A0A6J6LQ25</accession>
<dbReference type="PANTHER" id="PTHR45947:SF3">
    <property type="entry name" value="SULFOQUINOVOSYL TRANSFERASE SQD2"/>
    <property type="match status" value="1"/>
</dbReference>
<dbReference type="SUPFAM" id="SSF53756">
    <property type="entry name" value="UDP-Glycosyltransferase/glycogen phosphorylase"/>
    <property type="match status" value="1"/>
</dbReference>
<evidence type="ECO:0000259" key="2">
    <source>
        <dbReference type="Pfam" id="PF13579"/>
    </source>
</evidence>
<dbReference type="Pfam" id="PF13579">
    <property type="entry name" value="Glyco_trans_4_4"/>
    <property type="match status" value="1"/>
</dbReference>
<proteinExistence type="predicted"/>